<reference evidence="1 2" key="1">
    <citation type="journal article" date="2013" name="Genome Announc.">
        <title>Complete Genome of a Methanosarcina mazei Strain Isolated from Sediment Samples from an Amazonian Flooded Area.</title>
        <authorList>
            <person name="Assis das Gracas D."/>
            <person name="Thiago Juca Ramos R."/>
            <person name="Vieira Araujo A.C."/>
            <person name="Zahlouth R."/>
            <person name="Ribeiro Carneiro A."/>
            <person name="Souza Lopes T."/>
            <person name="Azevedo Barauna R."/>
            <person name="Azevedo V."/>
            <person name="Cruz Schneider M.P."/>
            <person name="Pellizari V.H."/>
            <person name="Silva A."/>
        </authorList>
    </citation>
    <scope>NUCLEOTIDE SEQUENCE [LARGE SCALE GENOMIC DNA]</scope>
    <source>
        <strain evidence="1 2">Tuc01</strain>
    </source>
</reference>
<dbReference type="Proteomes" id="UP000011718">
    <property type="component" value="Chromosome"/>
</dbReference>
<sequence length="50" mass="5832">MSSQRNKKDKKKIKSTLIFRINLFAGASDNFDLLVLPSFCSFFYLEISLR</sequence>
<proteinExistence type="predicted"/>
<name>M1Q2R0_METMZ</name>
<evidence type="ECO:0000313" key="2">
    <source>
        <dbReference type="Proteomes" id="UP000011718"/>
    </source>
</evidence>
<gene>
    <name evidence="1" type="ORF">MmTuc01_1156</name>
</gene>
<organism evidence="1 2">
    <name type="scientific">Methanosarcina mazei Tuc01</name>
    <dbReference type="NCBI Taxonomy" id="1236903"/>
    <lineage>
        <taxon>Archaea</taxon>
        <taxon>Methanobacteriati</taxon>
        <taxon>Methanobacteriota</taxon>
        <taxon>Stenosarchaea group</taxon>
        <taxon>Methanomicrobia</taxon>
        <taxon>Methanosarcinales</taxon>
        <taxon>Methanosarcinaceae</taxon>
        <taxon>Methanosarcina</taxon>
    </lineage>
</organism>
<dbReference type="HOGENOM" id="CLU_3113088_0_0_2"/>
<dbReference type="KEGG" id="mmaz:MmTuc01_1156"/>
<protein>
    <submittedName>
        <fullName evidence="1">Uncharacterized protein</fullName>
    </submittedName>
</protein>
<dbReference type="EMBL" id="CP004144">
    <property type="protein sequence ID" value="AGF96545.1"/>
    <property type="molecule type" value="Genomic_DNA"/>
</dbReference>
<dbReference type="BioCyc" id="MMAZ1236903:G139K-1103-MONOMER"/>
<evidence type="ECO:0000313" key="1">
    <source>
        <dbReference type="EMBL" id="AGF96545.1"/>
    </source>
</evidence>
<accession>M1Q2R0</accession>
<dbReference type="AlphaFoldDB" id="M1Q2R0"/>